<sequence>MPSMGLVLSHYAGVLVSPRKRQDDNMAAREGCPIPCDLARTVQVQGQDFTLGSPPNISHMTSLVEVTQKRKFCEDQDSALGPPLKISRGTSLTIQTSAVNIQPISSAPLVIPSRKRKASEDQDLVLGRPAKIPRIPSLVDPANLPPRGSSCFIWRLPNELFGHIATLLPRSSLLALTQTCQLLREITAPHYFALLGLNTAQSNYLFLDDDGCTLRFQTPSSRSSSPLPSLRSFCNFFFYLGNMDGGKLPSYKVSFHFTFHPYARVKPSAHEIVMAALYDDTYDERFIPSSSAISPSSFAIPPSSFAISPSLFVISDSGTASDGGRLPSYKFSRQYRFHPYARIKPSAREVVMAASYTA</sequence>
<dbReference type="SUPFAM" id="SSF81383">
    <property type="entry name" value="F-box domain"/>
    <property type="match status" value="1"/>
</dbReference>
<accession>A0A0C9YCH5</accession>
<organism evidence="1 2">
    <name type="scientific">Pisolithus microcarpus 441</name>
    <dbReference type="NCBI Taxonomy" id="765257"/>
    <lineage>
        <taxon>Eukaryota</taxon>
        <taxon>Fungi</taxon>
        <taxon>Dikarya</taxon>
        <taxon>Basidiomycota</taxon>
        <taxon>Agaricomycotina</taxon>
        <taxon>Agaricomycetes</taxon>
        <taxon>Agaricomycetidae</taxon>
        <taxon>Boletales</taxon>
        <taxon>Sclerodermatineae</taxon>
        <taxon>Pisolithaceae</taxon>
        <taxon>Pisolithus</taxon>
    </lineage>
</organism>
<keyword evidence="2" id="KW-1185">Reference proteome</keyword>
<proteinExistence type="predicted"/>
<dbReference type="AlphaFoldDB" id="A0A0C9YCH5"/>
<reference evidence="2" key="2">
    <citation type="submission" date="2015-01" db="EMBL/GenBank/DDBJ databases">
        <title>Evolutionary Origins and Diversification of the Mycorrhizal Mutualists.</title>
        <authorList>
            <consortium name="DOE Joint Genome Institute"/>
            <consortium name="Mycorrhizal Genomics Consortium"/>
            <person name="Kohler A."/>
            <person name="Kuo A."/>
            <person name="Nagy L.G."/>
            <person name="Floudas D."/>
            <person name="Copeland A."/>
            <person name="Barry K.W."/>
            <person name="Cichocki N."/>
            <person name="Veneault-Fourrey C."/>
            <person name="LaButti K."/>
            <person name="Lindquist E.A."/>
            <person name="Lipzen A."/>
            <person name="Lundell T."/>
            <person name="Morin E."/>
            <person name="Murat C."/>
            <person name="Riley R."/>
            <person name="Ohm R."/>
            <person name="Sun H."/>
            <person name="Tunlid A."/>
            <person name="Henrissat B."/>
            <person name="Grigoriev I.V."/>
            <person name="Hibbett D.S."/>
            <person name="Martin F."/>
        </authorList>
    </citation>
    <scope>NUCLEOTIDE SEQUENCE [LARGE SCALE GENOMIC DNA]</scope>
    <source>
        <strain evidence="2">441</strain>
    </source>
</reference>
<name>A0A0C9YCH5_9AGAM</name>
<gene>
    <name evidence="1" type="ORF">PISMIDRAFT_19402</name>
</gene>
<evidence type="ECO:0000313" key="2">
    <source>
        <dbReference type="Proteomes" id="UP000054018"/>
    </source>
</evidence>
<evidence type="ECO:0000313" key="1">
    <source>
        <dbReference type="EMBL" id="KIK11579.1"/>
    </source>
</evidence>
<dbReference type="HOGENOM" id="CLU_774148_0_0_1"/>
<evidence type="ECO:0008006" key="3">
    <source>
        <dbReference type="Google" id="ProtNLM"/>
    </source>
</evidence>
<dbReference type="InterPro" id="IPR036047">
    <property type="entry name" value="F-box-like_dom_sf"/>
</dbReference>
<protein>
    <recommendedName>
        <fullName evidence="3">F-box domain-containing protein</fullName>
    </recommendedName>
</protein>
<dbReference type="EMBL" id="KN834187">
    <property type="protein sequence ID" value="KIK11579.1"/>
    <property type="molecule type" value="Genomic_DNA"/>
</dbReference>
<reference evidence="1 2" key="1">
    <citation type="submission" date="2014-04" db="EMBL/GenBank/DDBJ databases">
        <authorList>
            <consortium name="DOE Joint Genome Institute"/>
            <person name="Kuo A."/>
            <person name="Kohler A."/>
            <person name="Costa M.D."/>
            <person name="Nagy L.G."/>
            <person name="Floudas D."/>
            <person name="Copeland A."/>
            <person name="Barry K.W."/>
            <person name="Cichocki N."/>
            <person name="Veneault-Fourrey C."/>
            <person name="LaButti K."/>
            <person name="Lindquist E.A."/>
            <person name="Lipzen A."/>
            <person name="Lundell T."/>
            <person name="Morin E."/>
            <person name="Murat C."/>
            <person name="Sun H."/>
            <person name="Tunlid A."/>
            <person name="Henrissat B."/>
            <person name="Grigoriev I.V."/>
            <person name="Hibbett D.S."/>
            <person name="Martin F."/>
            <person name="Nordberg H.P."/>
            <person name="Cantor M.N."/>
            <person name="Hua S.X."/>
        </authorList>
    </citation>
    <scope>NUCLEOTIDE SEQUENCE [LARGE SCALE GENOMIC DNA]</scope>
    <source>
        <strain evidence="1 2">441</strain>
    </source>
</reference>
<dbReference type="CDD" id="cd09917">
    <property type="entry name" value="F-box_SF"/>
    <property type="match status" value="1"/>
</dbReference>
<dbReference type="Proteomes" id="UP000054018">
    <property type="component" value="Unassembled WGS sequence"/>
</dbReference>
<dbReference type="OrthoDB" id="2693377at2759"/>